<feature type="domain" description="Fido" evidence="3">
    <location>
        <begin position="20"/>
        <end position="162"/>
    </location>
</feature>
<feature type="binding site" evidence="2">
    <location>
        <begin position="140"/>
        <end position="141"/>
    </location>
    <ligand>
        <name>ATP</name>
        <dbReference type="ChEBI" id="CHEBI:30616"/>
    </ligand>
</feature>
<evidence type="ECO:0000259" key="3">
    <source>
        <dbReference type="PROSITE" id="PS51459"/>
    </source>
</evidence>
<evidence type="ECO:0000256" key="2">
    <source>
        <dbReference type="PIRSR" id="PIRSR640198-2"/>
    </source>
</evidence>
<dbReference type="KEGG" id="mah:MEALZ_3678"/>
<dbReference type="SUPFAM" id="SSF46785">
    <property type="entry name" value="Winged helix' DNA-binding domain"/>
    <property type="match status" value="1"/>
</dbReference>
<dbReference type="STRING" id="1091494.MEALZ_3678"/>
<evidence type="ECO:0000313" key="5">
    <source>
        <dbReference type="Proteomes" id="UP000008315"/>
    </source>
</evidence>
<dbReference type="PATRIC" id="fig|271065.3.peg.3795"/>
<protein>
    <submittedName>
        <fullName evidence="4">Filamentation induced by cAMP protein Fic</fullName>
    </submittedName>
</protein>
<feature type="binding site" evidence="2">
    <location>
        <begin position="50"/>
        <end position="58"/>
    </location>
    <ligand>
        <name>ATP</name>
        <dbReference type="ChEBI" id="CHEBI:30616"/>
    </ligand>
</feature>
<dbReference type="EMBL" id="FO082060">
    <property type="protein sequence ID" value="CCE25334.1"/>
    <property type="molecule type" value="Genomic_DNA"/>
</dbReference>
<sequence>MLEVQNALKAYDYLSQWQPANKQHLLHAHQVLMAGLLEDAGHYRQGGVGVMSGNQVVHMAPVANQVPRLMADLLNWLQTSDAPALITSCVFHYEFEFIHPFADGNGRMGRLWQTLILSQWQPVFTDIPVESLIHQHQAEYYQALRDSTARSDCAPFIEFMLAIIAVTLQETLANESDSQQKTRVETRVETRVKTPEKILALLAHHPEMALADVAVQLGHSLSTIERAVAKLKQQKRLVYQGPKKGGYWQVVNQEQRDKHGQSNQ</sequence>
<accession>G4SXH0</accession>
<reference evidence="5" key="1">
    <citation type="journal article" date="2012" name="J. Bacteriol.">
        <title>Genome sequence of the haloalkaliphilic methanotrophic bacterium Methylomicrobium alcaliphilum 20Z.</title>
        <authorList>
            <person name="Vuilleumier S."/>
            <person name="Khmelenina V.N."/>
            <person name="Bringel F."/>
            <person name="Reshetnikov A.S."/>
            <person name="Lajus A."/>
            <person name="Mangenot S."/>
            <person name="Rouy Z."/>
            <person name="Op den Camp H.J."/>
            <person name="Jetten M.S."/>
            <person name="Dispirito A.A."/>
            <person name="Dunfield P."/>
            <person name="Klotz M.G."/>
            <person name="Semrau J.D."/>
            <person name="Stein L.Y."/>
            <person name="Barbe V."/>
            <person name="Medigue C."/>
            <person name="Trotsenko Y.A."/>
            <person name="Kalyuzhnaya M.G."/>
        </authorList>
    </citation>
    <scope>NUCLEOTIDE SEQUENCE [LARGE SCALE GENOMIC DNA]</scope>
    <source>
        <strain evidence="5">DSM 19304 / NCIMB 14124 / VKM B-2133 / 20Z</strain>
    </source>
</reference>
<feature type="binding site" evidence="2">
    <location>
        <begin position="103"/>
        <end position="110"/>
    </location>
    <ligand>
        <name>ATP</name>
        <dbReference type="ChEBI" id="CHEBI:30616"/>
    </ligand>
</feature>
<name>G4SXH0_META2</name>
<dbReference type="InterPro" id="IPR036390">
    <property type="entry name" value="WH_DNA-bd_sf"/>
</dbReference>
<dbReference type="InterPro" id="IPR040198">
    <property type="entry name" value="Fido_containing"/>
</dbReference>
<dbReference type="PANTHER" id="PTHR13504:SF38">
    <property type="entry name" value="FIDO DOMAIN-CONTAINING PROTEIN"/>
    <property type="match status" value="1"/>
</dbReference>
<dbReference type="GO" id="GO:0005524">
    <property type="term" value="F:ATP binding"/>
    <property type="evidence" value="ECO:0007669"/>
    <property type="project" value="UniProtKB-KW"/>
</dbReference>
<dbReference type="AlphaFoldDB" id="G4SXH0"/>
<organism evidence="4 5">
    <name type="scientific">Methylotuvimicrobium alcaliphilum (strain DSM 19304 / NCIMB 14124 / VKM B-2133 / 20Z)</name>
    <name type="common">Methylomicrobium alcaliphilum</name>
    <dbReference type="NCBI Taxonomy" id="1091494"/>
    <lineage>
        <taxon>Bacteria</taxon>
        <taxon>Pseudomonadati</taxon>
        <taxon>Pseudomonadota</taxon>
        <taxon>Gammaproteobacteria</taxon>
        <taxon>Methylococcales</taxon>
        <taxon>Methylococcaceae</taxon>
        <taxon>Methylotuvimicrobium</taxon>
    </lineage>
</organism>
<proteinExistence type="predicted"/>
<keyword evidence="2" id="KW-0067">ATP-binding</keyword>
<dbReference type="InterPro" id="IPR036597">
    <property type="entry name" value="Fido-like_dom_sf"/>
</dbReference>
<keyword evidence="5" id="KW-1185">Reference proteome</keyword>
<feature type="active site" evidence="1">
    <location>
        <position position="99"/>
    </location>
</feature>
<keyword evidence="2" id="KW-0547">Nucleotide-binding</keyword>
<dbReference type="Proteomes" id="UP000008315">
    <property type="component" value="Chromosome"/>
</dbReference>
<dbReference type="Gene3D" id="1.10.3290.10">
    <property type="entry name" value="Fido-like domain"/>
    <property type="match status" value="1"/>
</dbReference>
<evidence type="ECO:0000313" key="4">
    <source>
        <dbReference type="EMBL" id="CCE25334.1"/>
    </source>
</evidence>
<dbReference type="HOGENOM" id="CLU_047250_0_0_6"/>
<dbReference type="PANTHER" id="PTHR13504">
    <property type="entry name" value="FIDO DOMAIN-CONTAINING PROTEIN DDB_G0283145"/>
    <property type="match status" value="1"/>
</dbReference>
<evidence type="ECO:0000256" key="1">
    <source>
        <dbReference type="PIRSR" id="PIRSR640198-1"/>
    </source>
</evidence>
<dbReference type="SUPFAM" id="SSF140931">
    <property type="entry name" value="Fic-like"/>
    <property type="match status" value="1"/>
</dbReference>
<dbReference type="PROSITE" id="PS51459">
    <property type="entry name" value="FIDO"/>
    <property type="match status" value="1"/>
</dbReference>
<gene>
    <name evidence="4" type="ordered locus">MEALZ_3678</name>
</gene>
<dbReference type="InterPro" id="IPR003812">
    <property type="entry name" value="Fido"/>
</dbReference>
<dbReference type="Pfam" id="PF02661">
    <property type="entry name" value="Fic"/>
    <property type="match status" value="1"/>
</dbReference>